<dbReference type="EMBL" id="BAABHO010000009">
    <property type="protein sequence ID" value="GAA4782821.1"/>
    <property type="molecule type" value="Genomic_DNA"/>
</dbReference>
<accession>A0ABP9AKS3</accession>
<proteinExistence type="predicted"/>
<name>A0ABP9AKS3_9PSEU</name>
<dbReference type="InterPro" id="IPR041490">
    <property type="entry name" value="KstR2_TetR_C"/>
</dbReference>
<dbReference type="PROSITE" id="PS50977">
    <property type="entry name" value="HTH_TETR_2"/>
    <property type="match status" value="1"/>
</dbReference>
<dbReference type="Proteomes" id="UP001500928">
    <property type="component" value="Unassembled WGS sequence"/>
</dbReference>
<comment type="caution">
    <text evidence="4">The sequence shown here is derived from an EMBL/GenBank/DDBJ whole genome shotgun (WGS) entry which is preliminary data.</text>
</comment>
<dbReference type="PRINTS" id="PR00455">
    <property type="entry name" value="HTHTETR"/>
</dbReference>
<dbReference type="InterPro" id="IPR009057">
    <property type="entry name" value="Homeodomain-like_sf"/>
</dbReference>
<feature type="DNA-binding region" description="H-T-H motif" evidence="2">
    <location>
        <begin position="25"/>
        <end position="44"/>
    </location>
</feature>
<feature type="domain" description="HTH tetR-type" evidence="3">
    <location>
        <begin position="2"/>
        <end position="62"/>
    </location>
</feature>
<protein>
    <submittedName>
        <fullName evidence="4">TetR/AcrR family transcriptional regulator</fullName>
    </submittedName>
</protein>
<dbReference type="PANTHER" id="PTHR30055">
    <property type="entry name" value="HTH-TYPE TRANSCRIPTIONAL REGULATOR RUTR"/>
    <property type="match status" value="1"/>
</dbReference>
<reference evidence="5" key="1">
    <citation type="journal article" date="2019" name="Int. J. Syst. Evol. Microbiol.">
        <title>The Global Catalogue of Microorganisms (GCM) 10K type strain sequencing project: providing services to taxonomists for standard genome sequencing and annotation.</title>
        <authorList>
            <consortium name="The Broad Institute Genomics Platform"/>
            <consortium name="The Broad Institute Genome Sequencing Center for Infectious Disease"/>
            <person name="Wu L."/>
            <person name="Ma J."/>
        </authorList>
    </citation>
    <scope>NUCLEOTIDE SEQUENCE [LARGE SCALE GENOMIC DNA]</scope>
    <source>
        <strain evidence="5">JCM 17979</strain>
    </source>
</reference>
<dbReference type="SUPFAM" id="SSF46689">
    <property type="entry name" value="Homeodomain-like"/>
    <property type="match status" value="1"/>
</dbReference>
<evidence type="ECO:0000313" key="4">
    <source>
        <dbReference type="EMBL" id="GAA4782821.1"/>
    </source>
</evidence>
<dbReference type="Pfam" id="PF00440">
    <property type="entry name" value="TetR_N"/>
    <property type="match status" value="1"/>
</dbReference>
<gene>
    <name evidence="4" type="ORF">GCM10023200_15330</name>
</gene>
<evidence type="ECO:0000313" key="5">
    <source>
        <dbReference type="Proteomes" id="UP001500928"/>
    </source>
</evidence>
<sequence length="192" mass="20984">MAVTPAAVRDAATTLFAEKGYHGTALSEVAAHLGIRTPSLYNHMRSKQELLAEIVLDTSQQVWAEFGAAVDGRADVVDRLREAARVYALRHATHRREALIVNRDVASLAEPVLSQVLDLRRRHERAVRALIAEGVAQGRLAAEDPRTASFGLLEMCVSVARWFSPDGALSAQDVAEQYSDFALRVAGLRDPD</sequence>
<dbReference type="SUPFAM" id="SSF48498">
    <property type="entry name" value="Tetracyclin repressor-like, C-terminal domain"/>
    <property type="match status" value="1"/>
</dbReference>
<keyword evidence="5" id="KW-1185">Reference proteome</keyword>
<dbReference type="InterPro" id="IPR001647">
    <property type="entry name" value="HTH_TetR"/>
</dbReference>
<dbReference type="PANTHER" id="PTHR30055:SF200">
    <property type="entry name" value="HTH-TYPE TRANSCRIPTIONAL REPRESSOR BDCR"/>
    <property type="match status" value="1"/>
</dbReference>
<dbReference type="Gene3D" id="1.10.357.10">
    <property type="entry name" value="Tetracycline Repressor, domain 2"/>
    <property type="match status" value="1"/>
</dbReference>
<dbReference type="InterPro" id="IPR036271">
    <property type="entry name" value="Tet_transcr_reg_TetR-rel_C_sf"/>
</dbReference>
<evidence type="ECO:0000259" key="3">
    <source>
        <dbReference type="PROSITE" id="PS50977"/>
    </source>
</evidence>
<evidence type="ECO:0000256" key="2">
    <source>
        <dbReference type="PROSITE-ProRule" id="PRU00335"/>
    </source>
</evidence>
<keyword evidence="1 2" id="KW-0238">DNA-binding</keyword>
<organism evidence="4 5">
    <name type="scientific">Actinomycetospora chlora</name>
    <dbReference type="NCBI Taxonomy" id="663608"/>
    <lineage>
        <taxon>Bacteria</taxon>
        <taxon>Bacillati</taxon>
        <taxon>Actinomycetota</taxon>
        <taxon>Actinomycetes</taxon>
        <taxon>Pseudonocardiales</taxon>
        <taxon>Pseudonocardiaceae</taxon>
        <taxon>Actinomycetospora</taxon>
    </lineage>
</organism>
<evidence type="ECO:0000256" key="1">
    <source>
        <dbReference type="ARBA" id="ARBA00023125"/>
    </source>
</evidence>
<dbReference type="InterPro" id="IPR050109">
    <property type="entry name" value="HTH-type_TetR-like_transc_reg"/>
</dbReference>
<dbReference type="Pfam" id="PF17932">
    <property type="entry name" value="TetR_C_24"/>
    <property type="match status" value="1"/>
</dbReference>